<feature type="domain" description="Cytochrome c" evidence="4">
    <location>
        <begin position="36"/>
        <end position="115"/>
    </location>
</feature>
<dbReference type="GO" id="GO:0046872">
    <property type="term" value="F:metal ion binding"/>
    <property type="evidence" value="ECO:0007669"/>
    <property type="project" value="UniProtKB-KW"/>
</dbReference>
<dbReference type="Pfam" id="PF13442">
    <property type="entry name" value="Cytochrome_CBB3"/>
    <property type="match status" value="1"/>
</dbReference>
<feature type="non-terminal residue" evidence="5">
    <location>
        <position position="1"/>
    </location>
</feature>
<dbReference type="InterPro" id="IPR009056">
    <property type="entry name" value="Cyt_c-like_dom"/>
</dbReference>
<accession>A0A382RDU4</accession>
<protein>
    <recommendedName>
        <fullName evidence="4">Cytochrome c domain-containing protein</fullName>
    </recommendedName>
</protein>
<dbReference type="SUPFAM" id="SSF46626">
    <property type="entry name" value="Cytochrome c"/>
    <property type="match status" value="1"/>
</dbReference>
<dbReference type="GO" id="GO:0009055">
    <property type="term" value="F:electron transfer activity"/>
    <property type="evidence" value="ECO:0007669"/>
    <property type="project" value="InterPro"/>
</dbReference>
<gene>
    <name evidence="5" type="ORF">METZ01_LOCUS348246</name>
</gene>
<dbReference type="GO" id="GO:0020037">
    <property type="term" value="F:heme binding"/>
    <property type="evidence" value="ECO:0007669"/>
    <property type="project" value="InterPro"/>
</dbReference>
<name>A0A382RDU4_9ZZZZ</name>
<dbReference type="AlphaFoldDB" id="A0A382RDU4"/>
<dbReference type="EMBL" id="UINC01120730">
    <property type="protein sequence ID" value="SVC95392.1"/>
    <property type="molecule type" value="Genomic_DNA"/>
</dbReference>
<evidence type="ECO:0000256" key="1">
    <source>
        <dbReference type="ARBA" id="ARBA00022617"/>
    </source>
</evidence>
<evidence type="ECO:0000256" key="2">
    <source>
        <dbReference type="ARBA" id="ARBA00022723"/>
    </source>
</evidence>
<evidence type="ECO:0000259" key="4">
    <source>
        <dbReference type="PROSITE" id="PS51007"/>
    </source>
</evidence>
<dbReference type="Gene3D" id="1.10.760.10">
    <property type="entry name" value="Cytochrome c-like domain"/>
    <property type="match status" value="1"/>
</dbReference>
<dbReference type="InterPro" id="IPR036909">
    <property type="entry name" value="Cyt_c-like_dom_sf"/>
</dbReference>
<sequence length="141" mass="15642">VSRLWFAGVIAVTALTCQTEAAGQMRSVWDRIYSSEQAKRGETLYRIECESCHAPDLSGGKVVPELIGNTFTEDWYGLSVGQLFERVLLSMPEEDPGSVSRDDKADILAFILQENGFPPGQSDLQAEMDLLDRVRFEAAKP</sequence>
<keyword evidence="3" id="KW-0408">Iron</keyword>
<keyword evidence="1" id="KW-0349">Heme</keyword>
<keyword evidence="2" id="KW-0479">Metal-binding</keyword>
<organism evidence="5">
    <name type="scientific">marine metagenome</name>
    <dbReference type="NCBI Taxonomy" id="408172"/>
    <lineage>
        <taxon>unclassified sequences</taxon>
        <taxon>metagenomes</taxon>
        <taxon>ecological metagenomes</taxon>
    </lineage>
</organism>
<evidence type="ECO:0000313" key="5">
    <source>
        <dbReference type="EMBL" id="SVC95392.1"/>
    </source>
</evidence>
<evidence type="ECO:0000256" key="3">
    <source>
        <dbReference type="ARBA" id="ARBA00023004"/>
    </source>
</evidence>
<reference evidence="5" key="1">
    <citation type="submission" date="2018-05" db="EMBL/GenBank/DDBJ databases">
        <authorList>
            <person name="Lanie J.A."/>
            <person name="Ng W.-L."/>
            <person name="Kazmierczak K.M."/>
            <person name="Andrzejewski T.M."/>
            <person name="Davidsen T.M."/>
            <person name="Wayne K.J."/>
            <person name="Tettelin H."/>
            <person name="Glass J.I."/>
            <person name="Rusch D."/>
            <person name="Podicherti R."/>
            <person name="Tsui H.-C.T."/>
            <person name="Winkler M.E."/>
        </authorList>
    </citation>
    <scope>NUCLEOTIDE SEQUENCE</scope>
</reference>
<dbReference type="PROSITE" id="PS51007">
    <property type="entry name" value="CYTC"/>
    <property type="match status" value="1"/>
</dbReference>
<proteinExistence type="predicted"/>